<feature type="coiled-coil region" evidence="1">
    <location>
        <begin position="584"/>
        <end position="611"/>
    </location>
</feature>
<evidence type="ECO:0008006" key="4">
    <source>
        <dbReference type="Google" id="ProtNLM"/>
    </source>
</evidence>
<accession>A0A2N9FEQ0</accession>
<proteinExistence type="predicted"/>
<dbReference type="AlphaFoldDB" id="A0A2N9FEQ0"/>
<organism evidence="3">
    <name type="scientific">Fagus sylvatica</name>
    <name type="common">Beechnut</name>
    <dbReference type="NCBI Taxonomy" id="28930"/>
    <lineage>
        <taxon>Eukaryota</taxon>
        <taxon>Viridiplantae</taxon>
        <taxon>Streptophyta</taxon>
        <taxon>Embryophyta</taxon>
        <taxon>Tracheophyta</taxon>
        <taxon>Spermatophyta</taxon>
        <taxon>Magnoliopsida</taxon>
        <taxon>eudicotyledons</taxon>
        <taxon>Gunneridae</taxon>
        <taxon>Pentapetalae</taxon>
        <taxon>rosids</taxon>
        <taxon>fabids</taxon>
        <taxon>Fagales</taxon>
        <taxon>Fagaceae</taxon>
        <taxon>Fagus</taxon>
    </lineage>
</organism>
<name>A0A2N9FEQ0_FAGSY</name>
<evidence type="ECO:0000313" key="3">
    <source>
        <dbReference type="EMBL" id="SPC85490.1"/>
    </source>
</evidence>
<gene>
    <name evidence="3" type="ORF">FSB_LOCUS13372</name>
</gene>
<reference evidence="3" key="1">
    <citation type="submission" date="2018-02" db="EMBL/GenBank/DDBJ databases">
        <authorList>
            <person name="Cohen D.B."/>
            <person name="Kent A.D."/>
        </authorList>
    </citation>
    <scope>NUCLEOTIDE SEQUENCE</scope>
</reference>
<sequence length="709" mass="78922">MTKSSSNNDPYSRAIQIIEALPTSQRLTDTLIPRGNALTSFSSTSTSPRCALAHPLMAVGTGPDDDVLNGVPLSYNEFIKHMKGAGTSPISYKEECCFYLLWICKFLACTSSIRVINYYLPIARCLANGVPVDMSSFLLGELYRAMFLLSTEPKQSHGGLALAHPNDFQQFSSQGFFKGDAAWGACLQLRDLVVIRSTNAGVEAYCPSLVARQFGLVQLLHDAAFKKAKEGVQSQAPLLILLAPSEQGTRTSTKRKSPEVEEVDLAVSPKGAKLFGKRLIKAVAKMSTAKKAKVVEVVPDFSIIEVEPLDEELDDTTTLSNLMRKVDEQKQVLSGIIEAQEAFKAEDRLIAQKFKEAKKLAAAFQAKAQVEDAERKDLEAEEEKKKQADKVEEERIAEIVRRLKIKKKEKAQADKKRQQELERKKKEGEEKKKQEEEQKKKEKKREVEAAKKKAEQVVQPAIKVRTSIEAATSSIEAATPWLAPHMLEGLGDIDKLFEDVSLTLQQCQTPTKTSSTSISLEPSRDQLQAVISQLKELLQKPVGLVLLDANLVDQFQQVTRFLTTHSSILSEGGRALLGLFVQNLESTTSKLQAAQEKRNRATSQEVDHKQRVSKLQAHQLDLQTKASELKSIDQKVKSLEFELKLWKSKCTQKCLELQTVHAEGQGLVRGVELISRAEQDIQTFQSEIADLEMLPLMSWADLSTAFKEL</sequence>
<evidence type="ECO:0000256" key="2">
    <source>
        <dbReference type="SAM" id="MobiDB-lite"/>
    </source>
</evidence>
<protein>
    <recommendedName>
        <fullName evidence="4">Aminotransferase-like plant mobile domain-containing protein</fullName>
    </recommendedName>
</protein>
<keyword evidence="1" id="KW-0175">Coiled coil</keyword>
<feature type="region of interest" description="Disordered" evidence="2">
    <location>
        <begin position="410"/>
        <end position="452"/>
    </location>
</feature>
<dbReference type="EMBL" id="OIVN01000780">
    <property type="protein sequence ID" value="SPC85490.1"/>
    <property type="molecule type" value="Genomic_DNA"/>
</dbReference>
<evidence type="ECO:0000256" key="1">
    <source>
        <dbReference type="SAM" id="Coils"/>
    </source>
</evidence>